<proteinExistence type="predicted"/>
<dbReference type="EMBL" id="RSAA01000006">
    <property type="protein sequence ID" value="RRO18714.1"/>
    <property type="molecule type" value="Genomic_DNA"/>
</dbReference>
<dbReference type="RefSeq" id="WP_125089213.1">
    <property type="nucleotide sequence ID" value="NZ_RSAA01000006.1"/>
</dbReference>
<feature type="compositionally biased region" description="Basic and acidic residues" evidence="1">
    <location>
        <begin position="17"/>
        <end position="32"/>
    </location>
</feature>
<reference evidence="2 3" key="1">
    <citation type="submission" date="2018-11" db="EMBL/GenBank/DDBJ databases">
        <title>Saccharopolyspora rhizosphaerae sp. nov., an actinomycete isolated from rhizosphere soil in Thailand.</title>
        <authorList>
            <person name="Intra B."/>
            <person name="Euanorasetr J."/>
            <person name="Take A."/>
            <person name="Inahashi Y."/>
            <person name="Mori M."/>
            <person name="Panbangred W."/>
            <person name="Matsumoto A."/>
        </authorList>
    </citation>
    <scope>NUCLEOTIDE SEQUENCE [LARGE SCALE GENOMIC DNA]</scope>
    <source>
        <strain evidence="2 3">H219</strain>
    </source>
</reference>
<evidence type="ECO:0000313" key="3">
    <source>
        <dbReference type="Proteomes" id="UP000274515"/>
    </source>
</evidence>
<gene>
    <name evidence="2" type="ORF">EIL87_06260</name>
</gene>
<comment type="caution">
    <text evidence="2">The sequence shown here is derived from an EMBL/GenBank/DDBJ whole genome shotgun (WGS) entry which is preliminary data.</text>
</comment>
<evidence type="ECO:0000256" key="1">
    <source>
        <dbReference type="SAM" id="MobiDB-lite"/>
    </source>
</evidence>
<dbReference type="PIRSF" id="PIRSF028743">
    <property type="entry name" value="GvpO_protein"/>
    <property type="match status" value="1"/>
</dbReference>
<feature type="region of interest" description="Disordered" evidence="1">
    <location>
        <begin position="1"/>
        <end position="35"/>
    </location>
</feature>
<sequence>MTRSAHSKNADDDESDEPRAERRSREPREERRPRVKPVVLVRKAREQLEELIGMESESISALNKTGDGWQLNVEVVETPRVPDTTSILATYSVHLDSDGDLIGYERVRRYSRGRLDE</sequence>
<dbReference type="InterPro" id="IPR008634">
    <property type="entry name" value="Gas-vesicle_GvpO"/>
</dbReference>
<keyword evidence="3" id="KW-1185">Reference proteome</keyword>
<name>A0A3R8QSS2_9PSEU</name>
<accession>A0A3R8QSS2</accession>
<dbReference type="AlphaFoldDB" id="A0A3R8QSS2"/>
<organism evidence="2 3">
    <name type="scientific">Saccharopolyspora rhizosphaerae</name>
    <dbReference type="NCBI Taxonomy" id="2492662"/>
    <lineage>
        <taxon>Bacteria</taxon>
        <taxon>Bacillati</taxon>
        <taxon>Actinomycetota</taxon>
        <taxon>Actinomycetes</taxon>
        <taxon>Pseudonocardiales</taxon>
        <taxon>Pseudonocardiaceae</taxon>
        <taxon>Saccharopolyspora</taxon>
    </lineage>
</organism>
<dbReference type="Proteomes" id="UP000274515">
    <property type="component" value="Unassembled WGS sequence"/>
</dbReference>
<evidence type="ECO:0000313" key="2">
    <source>
        <dbReference type="EMBL" id="RRO18714.1"/>
    </source>
</evidence>
<dbReference type="OrthoDB" id="163447at2"/>
<protein>
    <submittedName>
        <fullName evidence="2">Gas vesicle protein</fullName>
    </submittedName>
</protein>
<dbReference type="GO" id="GO:0031412">
    <property type="term" value="P:gas vesicle organization"/>
    <property type="evidence" value="ECO:0007669"/>
    <property type="project" value="InterPro"/>
</dbReference>
<dbReference type="Pfam" id="PF05800">
    <property type="entry name" value="GvpO"/>
    <property type="match status" value="1"/>
</dbReference>